<reference evidence="1" key="1">
    <citation type="submission" date="2014-12" db="EMBL/GenBank/DDBJ databases">
        <title>Insight into the proteome of Arion vulgaris.</title>
        <authorList>
            <person name="Aradska J."/>
            <person name="Bulat T."/>
            <person name="Smidak R."/>
            <person name="Sarate P."/>
            <person name="Gangsoo J."/>
            <person name="Sialana F."/>
            <person name="Bilban M."/>
            <person name="Lubec G."/>
        </authorList>
    </citation>
    <scope>NUCLEOTIDE SEQUENCE</scope>
    <source>
        <tissue evidence="1">Skin</tissue>
    </source>
</reference>
<proteinExistence type="predicted"/>
<name>A0A0B7AUU0_9EUPU</name>
<dbReference type="AlphaFoldDB" id="A0A0B7AUU0"/>
<sequence>QKGGGGGECTSKKRKTKTLKMTSYPVQASIDEYLQLFWCSLELFSMSPSYYFSDFFPFHIEDLQLVTN</sequence>
<dbReference type="EMBL" id="HACG01036770">
    <property type="protein sequence ID" value="CEK83635.1"/>
    <property type="molecule type" value="Transcribed_RNA"/>
</dbReference>
<evidence type="ECO:0000313" key="1">
    <source>
        <dbReference type="EMBL" id="CEK83635.1"/>
    </source>
</evidence>
<gene>
    <name evidence="1" type="primary">ORF138165</name>
</gene>
<feature type="non-terminal residue" evidence="1">
    <location>
        <position position="68"/>
    </location>
</feature>
<protein>
    <submittedName>
        <fullName evidence="1">Uncharacterized protein</fullName>
    </submittedName>
</protein>
<organism evidence="1">
    <name type="scientific">Arion vulgaris</name>
    <dbReference type="NCBI Taxonomy" id="1028688"/>
    <lineage>
        <taxon>Eukaryota</taxon>
        <taxon>Metazoa</taxon>
        <taxon>Spiralia</taxon>
        <taxon>Lophotrochozoa</taxon>
        <taxon>Mollusca</taxon>
        <taxon>Gastropoda</taxon>
        <taxon>Heterobranchia</taxon>
        <taxon>Euthyneura</taxon>
        <taxon>Panpulmonata</taxon>
        <taxon>Eupulmonata</taxon>
        <taxon>Stylommatophora</taxon>
        <taxon>Helicina</taxon>
        <taxon>Arionoidea</taxon>
        <taxon>Arionidae</taxon>
        <taxon>Arion</taxon>
    </lineage>
</organism>
<feature type="non-terminal residue" evidence="1">
    <location>
        <position position="1"/>
    </location>
</feature>
<accession>A0A0B7AUU0</accession>